<evidence type="ECO:0000313" key="6">
    <source>
        <dbReference type="EMBL" id="AVP99553.1"/>
    </source>
</evidence>
<dbReference type="AlphaFoldDB" id="A0A2P1PXH4"/>
<feature type="domain" description="HTH araC/xylS-type" evidence="5">
    <location>
        <begin position="275"/>
        <end position="379"/>
    </location>
</feature>
<dbReference type="OrthoDB" id="345413at2"/>
<dbReference type="Gene3D" id="1.10.10.60">
    <property type="entry name" value="Homeodomain-like"/>
    <property type="match status" value="1"/>
</dbReference>
<dbReference type="KEGG" id="xba:C7S18_21305"/>
<keyword evidence="1" id="KW-0805">Transcription regulation</keyword>
<protein>
    <recommendedName>
        <fullName evidence="5">HTH araC/xylS-type domain-containing protein</fullName>
    </recommendedName>
</protein>
<keyword evidence="4" id="KW-1133">Transmembrane helix</keyword>
<accession>A0A2P1PXH4</accession>
<dbReference type="InterPro" id="IPR009057">
    <property type="entry name" value="Homeodomain-like_sf"/>
</dbReference>
<sequence>MNQYLIATVLGTLLLCALIVDYRRTGIAATGWLAAWLATRVLVLWLALLESAAPEMGPTAFGLLAPLSTTASGPLLFAFVYAAKLHRTPPTWLFAPIAAHATALLFPGTHQYLDIRVAILPCMVFAFAAACIAFRHWDQNNPLRGQVAAVLGAVACLHVLNAFGVLFPDATRIEWAILALVSSGLFAWTLYRLLMTAPTSGVQAIFRRSQALPITDRFERVDAAMHSKGMWRVPDLNPATSARATELSVSETSHALNRPRVVCRSPATPMPDHFERIDVAMRSRKMWRIPDLSLATLAQATELSVSETSRALNRAEIGGFFAYVNTLRLDDACALLSDPDQARYTVEGLGREAGFATRSTFYKVFRERLGVTPHGFRQKALRKATKEDDLLSDRGVRPSITQQMAP</sequence>
<dbReference type="PROSITE" id="PS01124">
    <property type="entry name" value="HTH_ARAC_FAMILY_2"/>
    <property type="match status" value="1"/>
</dbReference>
<keyword evidence="7" id="KW-1185">Reference proteome</keyword>
<dbReference type="EMBL" id="CP027860">
    <property type="protein sequence ID" value="AVP99553.1"/>
    <property type="molecule type" value="Genomic_DNA"/>
</dbReference>
<name>A0A2P1PXH4_9GAMM</name>
<dbReference type="InterPro" id="IPR018060">
    <property type="entry name" value="HTH_AraC"/>
</dbReference>
<feature type="transmembrane region" description="Helical" evidence="4">
    <location>
        <begin position="173"/>
        <end position="191"/>
    </location>
</feature>
<dbReference type="PANTHER" id="PTHR43280">
    <property type="entry name" value="ARAC-FAMILY TRANSCRIPTIONAL REGULATOR"/>
    <property type="match status" value="1"/>
</dbReference>
<dbReference type="GO" id="GO:0043565">
    <property type="term" value="F:sequence-specific DNA binding"/>
    <property type="evidence" value="ECO:0007669"/>
    <property type="project" value="InterPro"/>
</dbReference>
<keyword evidence="4" id="KW-0812">Transmembrane</keyword>
<reference evidence="6 7" key="2">
    <citation type="submission" date="2018-03" db="EMBL/GenBank/DDBJ databases">
        <authorList>
            <person name="Keele B.F."/>
        </authorList>
    </citation>
    <scope>NUCLEOTIDE SEQUENCE [LARGE SCALE GENOMIC DNA]</scope>
    <source>
        <strain evidence="6 7">D13</strain>
    </source>
</reference>
<dbReference type="Pfam" id="PF12833">
    <property type="entry name" value="HTH_18"/>
    <property type="match status" value="1"/>
</dbReference>
<feature type="transmembrane region" description="Helical" evidence="4">
    <location>
        <begin position="60"/>
        <end position="80"/>
    </location>
</feature>
<gene>
    <name evidence="6" type="ORF">C7S18_21305</name>
</gene>
<feature type="transmembrane region" description="Helical" evidence="4">
    <location>
        <begin position="29"/>
        <end position="48"/>
    </location>
</feature>
<keyword evidence="3" id="KW-0804">Transcription</keyword>
<dbReference type="SUPFAM" id="SSF46689">
    <property type="entry name" value="Homeodomain-like"/>
    <property type="match status" value="1"/>
</dbReference>
<evidence type="ECO:0000259" key="5">
    <source>
        <dbReference type="PROSITE" id="PS01124"/>
    </source>
</evidence>
<organism evidence="6 7">
    <name type="scientific">Ahniella affigens</name>
    <dbReference type="NCBI Taxonomy" id="2021234"/>
    <lineage>
        <taxon>Bacteria</taxon>
        <taxon>Pseudomonadati</taxon>
        <taxon>Pseudomonadota</taxon>
        <taxon>Gammaproteobacteria</taxon>
        <taxon>Lysobacterales</taxon>
        <taxon>Rhodanobacteraceae</taxon>
        <taxon>Ahniella</taxon>
    </lineage>
</organism>
<keyword evidence="4" id="KW-0472">Membrane</keyword>
<evidence type="ECO:0000256" key="4">
    <source>
        <dbReference type="SAM" id="Phobius"/>
    </source>
</evidence>
<dbReference type="GO" id="GO:0003700">
    <property type="term" value="F:DNA-binding transcription factor activity"/>
    <property type="evidence" value="ECO:0007669"/>
    <property type="project" value="InterPro"/>
</dbReference>
<feature type="transmembrane region" description="Helical" evidence="4">
    <location>
        <begin position="147"/>
        <end position="167"/>
    </location>
</feature>
<proteinExistence type="predicted"/>
<feature type="transmembrane region" description="Helical" evidence="4">
    <location>
        <begin position="6"/>
        <end position="22"/>
    </location>
</feature>
<dbReference type="RefSeq" id="WP_106893470.1">
    <property type="nucleotide sequence ID" value="NZ_CP027860.1"/>
</dbReference>
<feature type="transmembrane region" description="Helical" evidence="4">
    <location>
        <begin position="115"/>
        <end position="135"/>
    </location>
</feature>
<evidence type="ECO:0000256" key="2">
    <source>
        <dbReference type="ARBA" id="ARBA00023125"/>
    </source>
</evidence>
<keyword evidence="2" id="KW-0238">DNA-binding</keyword>
<dbReference type="PROSITE" id="PS00041">
    <property type="entry name" value="HTH_ARAC_FAMILY_1"/>
    <property type="match status" value="1"/>
</dbReference>
<dbReference type="SMART" id="SM00342">
    <property type="entry name" value="HTH_ARAC"/>
    <property type="match status" value="1"/>
</dbReference>
<evidence type="ECO:0000256" key="1">
    <source>
        <dbReference type="ARBA" id="ARBA00023015"/>
    </source>
</evidence>
<dbReference type="InterPro" id="IPR018062">
    <property type="entry name" value="HTH_AraC-typ_CS"/>
</dbReference>
<dbReference type="Proteomes" id="UP000241074">
    <property type="component" value="Chromosome"/>
</dbReference>
<evidence type="ECO:0000313" key="7">
    <source>
        <dbReference type="Proteomes" id="UP000241074"/>
    </source>
</evidence>
<dbReference type="PANTHER" id="PTHR43280:SF27">
    <property type="entry name" value="TRANSCRIPTIONAL REGULATOR MTLR"/>
    <property type="match status" value="1"/>
</dbReference>
<reference evidence="6 7" key="1">
    <citation type="submission" date="2018-03" db="EMBL/GenBank/DDBJ databases">
        <title>Ahniella affigens gen. nov., sp. nov., a gammaproteobacterium isolated from sandy soil near a stream.</title>
        <authorList>
            <person name="Ko Y."/>
            <person name="Kim J.-H."/>
        </authorList>
    </citation>
    <scope>NUCLEOTIDE SEQUENCE [LARGE SCALE GENOMIC DNA]</scope>
    <source>
        <strain evidence="6 7">D13</strain>
    </source>
</reference>
<evidence type="ECO:0000256" key="3">
    <source>
        <dbReference type="ARBA" id="ARBA00023163"/>
    </source>
</evidence>